<dbReference type="Proteomes" id="UP000559987">
    <property type="component" value="Unassembled WGS sequence"/>
</dbReference>
<dbReference type="SUPFAM" id="SSF82771">
    <property type="entry name" value="GIY-YIG endonuclease"/>
    <property type="match status" value="1"/>
</dbReference>
<dbReference type="CDD" id="cd10456">
    <property type="entry name" value="GIY-YIG_UPF0213"/>
    <property type="match status" value="1"/>
</dbReference>
<dbReference type="EMBL" id="JACHXZ010000002">
    <property type="protein sequence ID" value="MBB3168667.1"/>
    <property type="molecule type" value="Genomic_DNA"/>
</dbReference>
<evidence type="ECO:0000259" key="2">
    <source>
        <dbReference type="PROSITE" id="PS50164"/>
    </source>
</evidence>
<dbReference type="RefSeq" id="WP_221197213.1">
    <property type="nucleotide sequence ID" value="NZ_JACHXZ010000002.1"/>
</dbReference>
<keyword evidence="3" id="KW-0255">Endonuclease</keyword>
<dbReference type="InterPro" id="IPR000305">
    <property type="entry name" value="GIY-YIG_endonuc"/>
</dbReference>
<keyword evidence="4" id="KW-1185">Reference proteome</keyword>
<dbReference type="PANTHER" id="PTHR34477">
    <property type="entry name" value="UPF0213 PROTEIN YHBQ"/>
    <property type="match status" value="1"/>
</dbReference>
<keyword evidence="3" id="KW-0540">Nuclease</keyword>
<evidence type="ECO:0000256" key="1">
    <source>
        <dbReference type="ARBA" id="ARBA00007435"/>
    </source>
</evidence>
<dbReference type="InterPro" id="IPR035901">
    <property type="entry name" value="GIY-YIG_endonuc_sf"/>
</dbReference>
<dbReference type="PANTHER" id="PTHR34477:SF1">
    <property type="entry name" value="UPF0213 PROTEIN YHBQ"/>
    <property type="match status" value="1"/>
</dbReference>
<dbReference type="Gene3D" id="3.40.1440.10">
    <property type="entry name" value="GIY-YIG endonuclease"/>
    <property type="match status" value="1"/>
</dbReference>
<proteinExistence type="inferred from homology"/>
<feature type="domain" description="GIY-YIG" evidence="2">
    <location>
        <begin position="6"/>
        <end position="81"/>
    </location>
</feature>
<evidence type="ECO:0000313" key="3">
    <source>
        <dbReference type="EMBL" id="MBB3168667.1"/>
    </source>
</evidence>
<sequence length="88" mass="10270">MTQISTQWFVYIIQASDNSLYTGITTDVARRFEQHRAGTGAKYFRGRTPERLCYQEPCPDRASASRREWEIKQLTRTQKQALIDQAAR</sequence>
<evidence type="ECO:0000313" key="4">
    <source>
        <dbReference type="Proteomes" id="UP000559987"/>
    </source>
</evidence>
<organism evidence="3 4">
    <name type="scientific">Simiduia aestuariiviva</name>
    <dbReference type="NCBI Taxonomy" id="1510459"/>
    <lineage>
        <taxon>Bacteria</taxon>
        <taxon>Pseudomonadati</taxon>
        <taxon>Pseudomonadota</taxon>
        <taxon>Gammaproteobacteria</taxon>
        <taxon>Cellvibrionales</taxon>
        <taxon>Cellvibrionaceae</taxon>
        <taxon>Simiduia</taxon>
    </lineage>
</organism>
<comment type="similarity">
    <text evidence="1">Belongs to the UPF0213 family.</text>
</comment>
<dbReference type="PROSITE" id="PS50164">
    <property type="entry name" value="GIY_YIG"/>
    <property type="match status" value="1"/>
</dbReference>
<gene>
    <name evidence="3" type="ORF">FHS30_001851</name>
</gene>
<reference evidence="3 4" key="1">
    <citation type="submission" date="2020-08" db="EMBL/GenBank/DDBJ databases">
        <title>Genomic Encyclopedia of Type Strains, Phase III (KMG-III): the genomes of soil and plant-associated and newly described type strains.</title>
        <authorList>
            <person name="Whitman W."/>
        </authorList>
    </citation>
    <scope>NUCLEOTIDE SEQUENCE [LARGE SCALE GENOMIC DNA]</scope>
    <source>
        <strain evidence="3 4">CECT 8571</strain>
    </source>
</reference>
<accession>A0A839UTG3</accession>
<dbReference type="AlphaFoldDB" id="A0A839UTG3"/>
<dbReference type="Pfam" id="PF01541">
    <property type="entry name" value="GIY-YIG"/>
    <property type="match status" value="1"/>
</dbReference>
<comment type="caution">
    <text evidence="3">The sequence shown here is derived from an EMBL/GenBank/DDBJ whole genome shotgun (WGS) entry which is preliminary data.</text>
</comment>
<dbReference type="GO" id="GO:0004519">
    <property type="term" value="F:endonuclease activity"/>
    <property type="evidence" value="ECO:0007669"/>
    <property type="project" value="UniProtKB-KW"/>
</dbReference>
<protein>
    <submittedName>
        <fullName evidence="3">Putative endonuclease</fullName>
    </submittedName>
</protein>
<keyword evidence="3" id="KW-0378">Hydrolase</keyword>
<dbReference type="InterPro" id="IPR050190">
    <property type="entry name" value="UPF0213_domain"/>
</dbReference>
<name>A0A839UTG3_9GAMM</name>